<dbReference type="Proteomes" id="UP001530293">
    <property type="component" value="Unassembled WGS sequence"/>
</dbReference>
<feature type="compositionally biased region" description="Pro residues" evidence="4">
    <location>
        <begin position="357"/>
        <end position="366"/>
    </location>
</feature>
<dbReference type="InterPro" id="IPR028307">
    <property type="entry name" value="Lin-54_fam"/>
</dbReference>
<feature type="region of interest" description="Disordered" evidence="4">
    <location>
        <begin position="817"/>
        <end position="890"/>
    </location>
</feature>
<feature type="compositionally biased region" description="Low complexity" evidence="4">
    <location>
        <begin position="160"/>
        <end position="169"/>
    </location>
</feature>
<feature type="compositionally biased region" description="Low complexity" evidence="4">
    <location>
        <begin position="299"/>
        <end position="313"/>
    </location>
</feature>
<comment type="caution">
    <text evidence="6">The sequence shown here is derived from an EMBL/GenBank/DDBJ whole genome shotgun (WGS) entry which is preliminary data.</text>
</comment>
<feature type="region of interest" description="Disordered" evidence="4">
    <location>
        <begin position="1084"/>
        <end position="1157"/>
    </location>
</feature>
<feature type="compositionally biased region" description="Polar residues" evidence="4">
    <location>
        <begin position="850"/>
        <end position="859"/>
    </location>
</feature>
<feature type="compositionally biased region" description="Polar residues" evidence="4">
    <location>
        <begin position="653"/>
        <end position="671"/>
    </location>
</feature>
<dbReference type="InterPro" id="IPR033467">
    <property type="entry name" value="Tesmin/TSO1-like_CXC"/>
</dbReference>
<dbReference type="Pfam" id="PF03638">
    <property type="entry name" value="TCR"/>
    <property type="match status" value="2"/>
</dbReference>
<feature type="region of interest" description="Disordered" evidence="4">
    <location>
        <begin position="1179"/>
        <end position="1245"/>
    </location>
</feature>
<evidence type="ECO:0000259" key="5">
    <source>
        <dbReference type="PROSITE" id="PS51634"/>
    </source>
</evidence>
<evidence type="ECO:0000256" key="2">
    <source>
        <dbReference type="ARBA" id="ARBA00007267"/>
    </source>
</evidence>
<evidence type="ECO:0000256" key="4">
    <source>
        <dbReference type="SAM" id="MobiDB-lite"/>
    </source>
</evidence>
<reference evidence="6 7" key="1">
    <citation type="submission" date="2024-10" db="EMBL/GenBank/DDBJ databases">
        <title>Updated reference genomes for cyclostephanoid diatoms.</title>
        <authorList>
            <person name="Roberts W.R."/>
            <person name="Alverson A.J."/>
        </authorList>
    </citation>
    <scope>NUCLEOTIDE SEQUENCE [LARGE SCALE GENOMIC DNA]</scope>
    <source>
        <strain evidence="6 7">AJA232-27</strain>
    </source>
</reference>
<accession>A0ABD3MJN3</accession>
<feature type="compositionally biased region" description="Polar residues" evidence="4">
    <location>
        <begin position="714"/>
        <end position="725"/>
    </location>
</feature>
<feature type="compositionally biased region" description="Low complexity" evidence="4">
    <location>
        <begin position="394"/>
        <end position="403"/>
    </location>
</feature>
<feature type="compositionally biased region" description="Low complexity" evidence="4">
    <location>
        <begin position="65"/>
        <end position="77"/>
    </location>
</feature>
<feature type="compositionally biased region" description="Low complexity" evidence="4">
    <location>
        <begin position="726"/>
        <end position="744"/>
    </location>
</feature>
<feature type="compositionally biased region" description="Basic and acidic residues" evidence="4">
    <location>
        <begin position="1098"/>
        <end position="1131"/>
    </location>
</feature>
<dbReference type="GO" id="GO:0005634">
    <property type="term" value="C:nucleus"/>
    <property type="evidence" value="ECO:0007669"/>
    <property type="project" value="UniProtKB-SubCell"/>
</dbReference>
<dbReference type="PANTHER" id="PTHR12446">
    <property type="entry name" value="TESMIN/TSO1-RELATED"/>
    <property type="match status" value="1"/>
</dbReference>
<feature type="compositionally biased region" description="Polar residues" evidence="4">
    <location>
        <begin position="987"/>
        <end position="1006"/>
    </location>
</feature>
<dbReference type="EMBL" id="JALLBG020000130">
    <property type="protein sequence ID" value="KAL3763031.1"/>
    <property type="molecule type" value="Genomic_DNA"/>
</dbReference>
<comment type="similarity">
    <text evidence="2">Belongs to the lin-54 family.</text>
</comment>
<sequence length="1373" mass="148313">MSSVSNQNDDDVAMPPVDASTKVQDISVAKREENASAVAVEVRGRDEASAAVSEGGEAGNDDGENVGASSVNGATVASGGGGAGVEIMPPVAAADEQGQQQEKCDGQSQSSKKSSATSCPPPAVAVAAAAAAGSASLTVASSTTFEGDDVYSFPPPTLPGSAAAAAAAAGTGGPGARGSVGASSQSRLHQASAQPPYSYHHPETTTTHGFDAPGAVGVKHQPPAHEDYRYQRRSLPPQLSRHRSPQESSGYPHPGGRAPPPPPPHQQLMDRPGRPPYDKSQQQQQQQQHPRDYHMDHPTSGSNYSRSSSTNSTVGGGREGGKYYPHPHDDQPSYRNRSDSYHPRPTDSYPSSHRNQHPPPPPPPSQMHPRPTAHPAPSSQLQAPQPQQQPQPKPTTQVKTTSKNTVADDNVKEQLFPIALRRTNSSKGCSCRKTRCLKLYCQCFAASIVCSSTLCVCDNCQNTETELSKGEMGSVHISRRQVLIRNPGAFENKFLTDGIERMGGVGSKERGGSGKVAGFGTESTAKPLSSASISVVYRPPPFRESGNIDSTRRTGYYLQQGSYGEGGEYARQPQRLDPRVLPEYQFRSLDRPSPLSQPDEPVKGNAEDGNDENVVENEVKPSTSGDTTKADEEEEVEQATTMDTSNEKVVDTSMVTESASGHNDINRQVNENEMDISPDGTRKVGTSTDKQVVVGNVENDDDQQDPSEEHDIVQGSSSSIVTTKTEPSLISAISEPSSAAAPAAGTDNLPRHHRAEEGYDQRYSPHAPTAPGRVEYSRSWDTDRRHSPGGDFNRKYEPRHAAMDHYYRQHHPSMRGYVYPNESRHGYPRSSYPGNAMVTSGVPREGARNHSGSTPSYPSSKHHQFPGREGVPAKHEDRPHPDPPSTIARHSMEGEKHSGLGLQVMAAKVHRIGCKCRKSKCLKKYCECFSNSFKCGSQCKCENCGNKQDGEDQSNPKGQTKPSVVTADSGDKGTRSSIDGNEGIGVNASTSVEMSPGQSLHVVSSEDSNRPPSLPSVNTLDEGYSSKGGSHTPNHQALIMAAVTKASFSTSGSSGEKKLDFLATLASSALDTLNATANIEAKSRRTWESGNEGFNQMAKDDVEANDKQIEGGDRKRRRSSMDGKDPRKKYMAEQQQQQFHHYEQQSQHNHHQHQAPQAYHYEQYYRRNSPYEDQAHHRAYQHPGSHQHSWPSAPHHDTYRPAPGGGQQDFLPDASHPQTIRPQFSRYRQPPPSKAQLAATAPSPSTVTVHVPENIATALVSAQLKNKLPKGLTYRKVCSHCGRQRAEHAEFGFGNKCVFTTCGRCGADEHLHKKRKNKNASYMGVMCTLTEEDGAKVGASEKYDAMLADLAARAEIRAVAANLENSVAASSKA</sequence>
<dbReference type="InterPro" id="IPR005172">
    <property type="entry name" value="CRC"/>
</dbReference>
<feature type="compositionally biased region" description="Low complexity" evidence="4">
    <location>
        <begin position="367"/>
        <end position="386"/>
    </location>
</feature>
<feature type="compositionally biased region" description="Low complexity" evidence="4">
    <location>
        <begin position="107"/>
        <end position="123"/>
    </location>
</feature>
<name>A0ABD3MJN3_9STRA</name>
<feature type="compositionally biased region" description="Polar residues" evidence="4">
    <location>
        <begin position="185"/>
        <end position="195"/>
    </location>
</feature>
<dbReference type="SMART" id="SM01114">
    <property type="entry name" value="CXC"/>
    <property type="match status" value="2"/>
</dbReference>
<gene>
    <name evidence="6" type="ORF">ACHAWU_001178</name>
</gene>
<keyword evidence="3" id="KW-0539">Nucleus</keyword>
<feature type="compositionally biased region" description="Polar residues" evidence="4">
    <location>
        <begin position="953"/>
        <end position="963"/>
    </location>
</feature>
<comment type="subcellular location">
    <subcellularLocation>
        <location evidence="1">Nucleus</location>
    </subcellularLocation>
</comment>
<feature type="compositionally biased region" description="Low complexity" evidence="4">
    <location>
        <begin position="1134"/>
        <end position="1147"/>
    </location>
</feature>
<protein>
    <recommendedName>
        <fullName evidence="5">CRC domain-containing protein</fullName>
    </recommendedName>
</protein>
<feature type="region of interest" description="Disordered" evidence="4">
    <location>
        <begin position="544"/>
        <end position="796"/>
    </location>
</feature>
<feature type="region of interest" description="Disordered" evidence="4">
    <location>
        <begin position="947"/>
        <end position="1033"/>
    </location>
</feature>
<evidence type="ECO:0000256" key="1">
    <source>
        <dbReference type="ARBA" id="ARBA00004123"/>
    </source>
</evidence>
<feature type="domain" description="CRC" evidence="5">
    <location>
        <begin position="425"/>
        <end position="949"/>
    </location>
</feature>
<organism evidence="6 7">
    <name type="scientific">Discostella pseudostelligera</name>
    <dbReference type="NCBI Taxonomy" id="259834"/>
    <lineage>
        <taxon>Eukaryota</taxon>
        <taxon>Sar</taxon>
        <taxon>Stramenopiles</taxon>
        <taxon>Ochrophyta</taxon>
        <taxon>Bacillariophyta</taxon>
        <taxon>Coscinodiscophyceae</taxon>
        <taxon>Thalassiosirophycidae</taxon>
        <taxon>Stephanodiscales</taxon>
        <taxon>Stephanodiscaceae</taxon>
        <taxon>Discostella</taxon>
    </lineage>
</organism>
<feature type="compositionally biased region" description="Basic and acidic residues" evidence="4">
    <location>
        <begin position="775"/>
        <end position="796"/>
    </location>
</feature>
<dbReference type="PROSITE" id="PS51634">
    <property type="entry name" value="CRC"/>
    <property type="match status" value="1"/>
</dbReference>
<dbReference type="PANTHER" id="PTHR12446:SF34">
    <property type="entry name" value="PROTEIN LIN-54 HOMOLOG"/>
    <property type="match status" value="1"/>
</dbReference>
<feature type="region of interest" description="Disordered" evidence="4">
    <location>
        <begin position="160"/>
        <end position="409"/>
    </location>
</feature>
<keyword evidence="7" id="KW-1185">Reference proteome</keyword>
<evidence type="ECO:0000313" key="6">
    <source>
        <dbReference type="EMBL" id="KAL3763031.1"/>
    </source>
</evidence>
<evidence type="ECO:0000313" key="7">
    <source>
        <dbReference type="Proteomes" id="UP001530293"/>
    </source>
</evidence>
<feature type="compositionally biased region" description="Basic and acidic residues" evidence="4">
    <location>
        <begin position="326"/>
        <end position="345"/>
    </location>
</feature>
<feature type="compositionally biased region" description="Basic and acidic residues" evidence="4">
    <location>
        <begin position="871"/>
        <end position="881"/>
    </location>
</feature>
<proteinExistence type="inferred from homology"/>
<feature type="region of interest" description="Disordered" evidence="4">
    <location>
        <begin position="1"/>
        <end position="123"/>
    </location>
</feature>
<evidence type="ECO:0000256" key="3">
    <source>
        <dbReference type="ARBA" id="ARBA00023242"/>
    </source>
</evidence>